<sequence length="128" mass="14789">MNDMKSFFLGGLRKLISWIFIIFLIIGSVSLLSILDRDKTSIGVIIEKSCAPVIKDNDRLYIVIKNNHKILSFKMKLDSPDCNLFLDEINLKEKVKIFYNEGLLTSSLYYLELSDGRVIKGRYYNESN</sequence>
<dbReference type="OrthoDB" id="9843423at2"/>
<keyword evidence="3" id="KW-1185">Reference proteome</keyword>
<evidence type="ECO:0000256" key="1">
    <source>
        <dbReference type="SAM" id="Phobius"/>
    </source>
</evidence>
<protein>
    <submittedName>
        <fullName evidence="2">Uncharacterized protein</fullName>
    </submittedName>
</protein>
<keyword evidence="1" id="KW-0472">Membrane</keyword>
<organism evidence="2 3">
    <name type="scientific">Vibrio rumoiensis 1S-45</name>
    <dbReference type="NCBI Taxonomy" id="1188252"/>
    <lineage>
        <taxon>Bacteria</taxon>
        <taxon>Pseudomonadati</taxon>
        <taxon>Pseudomonadota</taxon>
        <taxon>Gammaproteobacteria</taxon>
        <taxon>Vibrionales</taxon>
        <taxon>Vibrionaceae</taxon>
        <taxon>Vibrio</taxon>
    </lineage>
</organism>
<comment type="caution">
    <text evidence="2">The sequence shown here is derived from an EMBL/GenBank/DDBJ whole genome shotgun (WGS) entry which is preliminary data.</text>
</comment>
<reference evidence="2 3" key="1">
    <citation type="journal article" date="2012" name="Science">
        <title>Ecological populations of bacteria act as socially cohesive units of antibiotic production and resistance.</title>
        <authorList>
            <person name="Cordero O.X."/>
            <person name="Wildschutte H."/>
            <person name="Kirkup B."/>
            <person name="Proehl S."/>
            <person name="Ngo L."/>
            <person name="Hussain F."/>
            <person name="Le Roux F."/>
            <person name="Mincer T."/>
            <person name="Polz M.F."/>
        </authorList>
    </citation>
    <scope>NUCLEOTIDE SEQUENCE [LARGE SCALE GENOMIC DNA]</scope>
    <source>
        <strain evidence="2 3">1S-45</strain>
    </source>
</reference>
<keyword evidence="1" id="KW-0812">Transmembrane</keyword>
<dbReference type="Proteomes" id="UP000094070">
    <property type="component" value="Unassembled WGS sequence"/>
</dbReference>
<dbReference type="EMBL" id="AJYK02000045">
    <property type="protein sequence ID" value="OEF26832.1"/>
    <property type="molecule type" value="Genomic_DNA"/>
</dbReference>
<keyword evidence="1" id="KW-1133">Transmembrane helix</keyword>
<evidence type="ECO:0000313" key="3">
    <source>
        <dbReference type="Proteomes" id="UP000094070"/>
    </source>
</evidence>
<accession>A0A1E5E3M0</accession>
<name>A0A1E5E3M0_9VIBR</name>
<proteinExistence type="predicted"/>
<gene>
    <name evidence="2" type="ORF">A1QC_15285</name>
</gene>
<dbReference type="RefSeq" id="WP_017026098.1">
    <property type="nucleotide sequence ID" value="NZ_AJYK02000045.1"/>
</dbReference>
<feature type="transmembrane region" description="Helical" evidence="1">
    <location>
        <begin position="15"/>
        <end position="35"/>
    </location>
</feature>
<evidence type="ECO:0000313" key="2">
    <source>
        <dbReference type="EMBL" id="OEF26832.1"/>
    </source>
</evidence>
<dbReference type="AlphaFoldDB" id="A0A1E5E3M0"/>